<accession>A0AAI8VIP6</accession>
<reference evidence="2" key="1">
    <citation type="submission" date="2023-10" db="EMBL/GenBank/DDBJ databases">
        <authorList>
            <person name="Hackl T."/>
        </authorList>
    </citation>
    <scope>NUCLEOTIDE SEQUENCE</scope>
</reference>
<feature type="region of interest" description="Disordered" evidence="1">
    <location>
        <begin position="123"/>
        <end position="147"/>
    </location>
</feature>
<protein>
    <submittedName>
        <fullName evidence="2">Uu.00g135400.m01.CDS01</fullName>
    </submittedName>
</protein>
<organism evidence="2 3">
    <name type="scientific">Anthostomella pinea</name>
    <dbReference type="NCBI Taxonomy" id="933095"/>
    <lineage>
        <taxon>Eukaryota</taxon>
        <taxon>Fungi</taxon>
        <taxon>Dikarya</taxon>
        <taxon>Ascomycota</taxon>
        <taxon>Pezizomycotina</taxon>
        <taxon>Sordariomycetes</taxon>
        <taxon>Xylariomycetidae</taxon>
        <taxon>Xylariales</taxon>
        <taxon>Xylariaceae</taxon>
        <taxon>Anthostomella</taxon>
    </lineage>
</organism>
<name>A0AAI8VIP6_9PEZI</name>
<feature type="compositionally biased region" description="Basic and acidic residues" evidence="1">
    <location>
        <begin position="138"/>
        <end position="147"/>
    </location>
</feature>
<dbReference type="EMBL" id="CAUWAG010000012">
    <property type="protein sequence ID" value="CAJ2508514.1"/>
    <property type="molecule type" value="Genomic_DNA"/>
</dbReference>
<proteinExistence type="predicted"/>
<evidence type="ECO:0000313" key="3">
    <source>
        <dbReference type="Proteomes" id="UP001295740"/>
    </source>
</evidence>
<evidence type="ECO:0000256" key="1">
    <source>
        <dbReference type="SAM" id="MobiDB-lite"/>
    </source>
</evidence>
<sequence length="147" mass="16525">MADPELVWIGLNAILAVFASDNAEPSTGTLGIVNGAPIGHPEQWFIGKPCHAEERNAVKDPFNGRSLANHVRMSKHHRADWSNAGMFREFVAMEIDIKAMDKDQSAFIEQHNENTRSTTSISMLIRSESRRRPKRRLVKEEEGKSEA</sequence>
<keyword evidence="3" id="KW-1185">Reference proteome</keyword>
<dbReference type="Proteomes" id="UP001295740">
    <property type="component" value="Unassembled WGS sequence"/>
</dbReference>
<evidence type="ECO:0000313" key="2">
    <source>
        <dbReference type="EMBL" id="CAJ2508514.1"/>
    </source>
</evidence>
<dbReference type="AlphaFoldDB" id="A0AAI8VIP6"/>
<gene>
    <name evidence="2" type="ORF">KHLLAP_LOCUS8982</name>
</gene>
<comment type="caution">
    <text evidence="2">The sequence shown here is derived from an EMBL/GenBank/DDBJ whole genome shotgun (WGS) entry which is preliminary data.</text>
</comment>